<organism evidence="1 2">
    <name type="scientific">Intoshia linei</name>
    <dbReference type="NCBI Taxonomy" id="1819745"/>
    <lineage>
        <taxon>Eukaryota</taxon>
        <taxon>Metazoa</taxon>
        <taxon>Spiralia</taxon>
        <taxon>Lophotrochozoa</taxon>
        <taxon>Mesozoa</taxon>
        <taxon>Orthonectida</taxon>
        <taxon>Rhopaluridae</taxon>
        <taxon>Intoshia</taxon>
    </lineage>
</organism>
<gene>
    <name evidence="1" type="ORF">A3Q56_07886</name>
</gene>
<protein>
    <submittedName>
        <fullName evidence="1">Uncharacterized protein</fullName>
    </submittedName>
</protein>
<evidence type="ECO:0000313" key="2">
    <source>
        <dbReference type="Proteomes" id="UP000078046"/>
    </source>
</evidence>
<dbReference type="Proteomes" id="UP000078046">
    <property type="component" value="Unassembled WGS sequence"/>
</dbReference>
<comment type="caution">
    <text evidence="1">The sequence shown here is derived from an EMBL/GenBank/DDBJ whole genome shotgun (WGS) entry which is preliminary data.</text>
</comment>
<dbReference type="AlphaFoldDB" id="A0A177AQX1"/>
<reference evidence="1 2" key="1">
    <citation type="submission" date="2016-04" db="EMBL/GenBank/DDBJ databases">
        <title>The genome of Intoshia linei affirms orthonectids as highly simplified spiralians.</title>
        <authorList>
            <person name="Mikhailov K.V."/>
            <person name="Slusarev G.S."/>
            <person name="Nikitin M.A."/>
            <person name="Logacheva M.D."/>
            <person name="Penin A."/>
            <person name="Aleoshin V."/>
            <person name="Panchin Y.V."/>
        </authorList>
    </citation>
    <scope>NUCLEOTIDE SEQUENCE [LARGE SCALE GENOMIC DNA]</scope>
    <source>
        <strain evidence="1">Intl2013</strain>
        <tissue evidence="1">Whole animal</tissue>
    </source>
</reference>
<sequence length="224" mass="26495">MFDTVYKYNARNTCDVFPTIAFKEASEKIVLESTKHNKNKLERRETAPNERASHFTVETQKYNICHHNYFKLHIQITVLGLEKDFKMQNINYSNHYMDIISVDKNLSYLIKHKNLIFRLIEKTDIQIIFFEKCRRNGLQLAERVLSIIHDQTKKNSKSTKLKLLIGLYDAKKFNFTATSMINRLIKTFRCTYQTLDIGVSNERIINLIGEYIRENTLTIMNRSN</sequence>
<accession>A0A177AQX1</accession>
<dbReference type="EMBL" id="LWCA01001862">
    <property type="protein sequence ID" value="OAF64407.1"/>
    <property type="molecule type" value="Genomic_DNA"/>
</dbReference>
<name>A0A177AQX1_9BILA</name>
<keyword evidence="2" id="KW-1185">Reference proteome</keyword>
<proteinExistence type="predicted"/>
<evidence type="ECO:0000313" key="1">
    <source>
        <dbReference type="EMBL" id="OAF64407.1"/>
    </source>
</evidence>